<feature type="domain" description="SET" evidence="11">
    <location>
        <begin position="232"/>
        <end position="519"/>
    </location>
</feature>
<dbReference type="GO" id="GO:0008270">
    <property type="term" value="F:zinc ion binding"/>
    <property type="evidence" value="ECO:0007669"/>
    <property type="project" value="UniProtKB-KW"/>
</dbReference>
<evidence type="ECO:0000256" key="8">
    <source>
        <dbReference type="ARBA" id="ARBA00093635"/>
    </source>
</evidence>
<dbReference type="InterPro" id="IPR002893">
    <property type="entry name" value="Znf_MYND"/>
</dbReference>
<evidence type="ECO:0000256" key="1">
    <source>
        <dbReference type="ARBA" id="ARBA00022603"/>
    </source>
</evidence>
<evidence type="ECO:0000313" key="13">
    <source>
        <dbReference type="EMBL" id="CAH1153779.1"/>
    </source>
</evidence>
<dbReference type="AlphaFoldDB" id="A0A9P0DP40"/>
<proteinExistence type="predicted"/>
<reference evidence="13" key="2">
    <citation type="submission" date="2022-10" db="EMBL/GenBank/DDBJ databases">
        <authorList>
            <consortium name="ENA_rothamsted_submissions"/>
            <consortium name="culmorum"/>
            <person name="King R."/>
        </authorList>
    </citation>
    <scope>NUCLEOTIDE SEQUENCE</scope>
</reference>
<comment type="function">
    <text evidence="7">Protein-lysine N-methyltransferase. Monomethylates PRMT5, modulating its transcriptional activity. May also act as a histone methyltransferase. Plays a critical role in cardiac development. Acts as a key epigenetic regulator of gene expression during cardiac development via its dual activities as a methyltransferase and negative regulator of HDAC1.</text>
</comment>
<dbReference type="SUPFAM" id="SSF48452">
    <property type="entry name" value="TPR-like"/>
    <property type="match status" value="1"/>
</dbReference>
<keyword evidence="3" id="KW-0949">S-adenosyl-L-methionine</keyword>
<dbReference type="Proteomes" id="UP001153737">
    <property type="component" value="Chromosome 14"/>
</dbReference>
<dbReference type="CDD" id="cd10536">
    <property type="entry name" value="SET_SMYD4"/>
    <property type="match status" value="1"/>
</dbReference>
<evidence type="ECO:0000256" key="10">
    <source>
        <dbReference type="PROSITE-ProRule" id="PRU00134"/>
    </source>
</evidence>
<dbReference type="Gene3D" id="6.10.140.2220">
    <property type="match status" value="1"/>
</dbReference>
<dbReference type="InterPro" id="IPR044421">
    <property type="entry name" value="SMYD4_SET"/>
</dbReference>
<evidence type="ECO:0000256" key="6">
    <source>
        <dbReference type="ARBA" id="ARBA00022833"/>
    </source>
</evidence>
<dbReference type="OrthoDB" id="1028014at2759"/>
<dbReference type="SUPFAM" id="SSF144232">
    <property type="entry name" value="HIT/MYND zinc finger-like"/>
    <property type="match status" value="1"/>
</dbReference>
<dbReference type="EMBL" id="OU896720">
    <property type="protein sequence ID" value="CAH1153779.1"/>
    <property type="molecule type" value="Genomic_DNA"/>
</dbReference>
<dbReference type="InterPro" id="IPR046341">
    <property type="entry name" value="SET_dom_sf"/>
</dbReference>
<evidence type="ECO:0000256" key="7">
    <source>
        <dbReference type="ARBA" id="ARBA00093423"/>
    </source>
</evidence>
<evidence type="ECO:0000256" key="2">
    <source>
        <dbReference type="ARBA" id="ARBA00022679"/>
    </source>
</evidence>
<evidence type="ECO:0000313" key="14">
    <source>
        <dbReference type="Proteomes" id="UP001153737"/>
    </source>
</evidence>
<evidence type="ECO:0000259" key="11">
    <source>
        <dbReference type="PROSITE" id="PS50280"/>
    </source>
</evidence>
<keyword evidence="6" id="KW-0862">Zinc</keyword>
<keyword evidence="2" id="KW-0808">Transferase</keyword>
<dbReference type="GO" id="GO:0005737">
    <property type="term" value="C:cytoplasm"/>
    <property type="evidence" value="ECO:0007669"/>
    <property type="project" value="TreeGrafter"/>
</dbReference>
<evidence type="ECO:0000259" key="12">
    <source>
        <dbReference type="PROSITE" id="PS50865"/>
    </source>
</evidence>
<dbReference type="Gene3D" id="1.25.40.10">
    <property type="entry name" value="Tetratricopeptide repeat domain"/>
    <property type="match status" value="1"/>
</dbReference>
<evidence type="ECO:0000256" key="9">
    <source>
        <dbReference type="ARBA" id="ARBA00093680"/>
    </source>
</evidence>
<dbReference type="Gene3D" id="2.170.270.10">
    <property type="entry name" value="SET domain"/>
    <property type="match status" value="1"/>
</dbReference>
<dbReference type="InterPro" id="IPR011990">
    <property type="entry name" value="TPR-like_helical_dom_sf"/>
</dbReference>
<evidence type="ECO:0000256" key="3">
    <source>
        <dbReference type="ARBA" id="ARBA00022691"/>
    </source>
</evidence>
<accession>A0A9P0DP40</accession>
<dbReference type="PANTHER" id="PTHR46165">
    <property type="entry name" value="SET AND MYND DOMAIN-CONTAINING PROTEIN 4"/>
    <property type="match status" value="1"/>
</dbReference>
<dbReference type="PROSITE" id="PS50280">
    <property type="entry name" value="SET"/>
    <property type="match status" value="1"/>
</dbReference>
<name>A0A9P0DP40_PHACE</name>
<dbReference type="InterPro" id="IPR001214">
    <property type="entry name" value="SET_dom"/>
</dbReference>
<reference evidence="13" key="1">
    <citation type="submission" date="2022-01" db="EMBL/GenBank/DDBJ databases">
        <authorList>
            <person name="King R."/>
        </authorList>
    </citation>
    <scope>NUCLEOTIDE SEQUENCE</scope>
</reference>
<dbReference type="PROSITE" id="PS50865">
    <property type="entry name" value="ZF_MYND_2"/>
    <property type="match status" value="1"/>
</dbReference>
<gene>
    <name evidence="13" type="ORF">PHAECO_LOCUS4104</name>
</gene>
<dbReference type="GO" id="GO:0042051">
    <property type="term" value="P:compound eye photoreceptor development"/>
    <property type="evidence" value="ECO:0007669"/>
    <property type="project" value="TreeGrafter"/>
</dbReference>
<dbReference type="PANTHER" id="PTHR46165:SF7">
    <property type="entry name" value="SET AND MYND DOMAIN-CONTAINING PROTEIN 4"/>
    <property type="match status" value="1"/>
</dbReference>
<dbReference type="GO" id="GO:0008757">
    <property type="term" value="F:S-adenosylmethionine-dependent methyltransferase activity"/>
    <property type="evidence" value="ECO:0007669"/>
    <property type="project" value="UniProtKB-ARBA"/>
</dbReference>
<protein>
    <recommendedName>
        <fullName evidence="8">Protein-lysine N-methyltransferase SMYD4</fullName>
    </recommendedName>
    <alternativeName>
        <fullName evidence="9">SET and MYND domain-containing protein 4</fullName>
    </alternativeName>
</protein>
<dbReference type="GO" id="GO:0042826">
    <property type="term" value="F:histone deacetylase binding"/>
    <property type="evidence" value="ECO:0007669"/>
    <property type="project" value="TreeGrafter"/>
</dbReference>
<dbReference type="GO" id="GO:0008276">
    <property type="term" value="F:protein methyltransferase activity"/>
    <property type="evidence" value="ECO:0007669"/>
    <property type="project" value="UniProtKB-ARBA"/>
</dbReference>
<dbReference type="InterPro" id="IPR019734">
    <property type="entry name" value="TPR_rpt"/>
</dbReference>
<dbReference type="Gene3D" id="1.10.220.160">
    <property type="match status" value="1"/>
</dbReference>
<evidence type="ECO:0000256" key="5">
    <source>
        <dbReference type="ARBA" id="ARBA00022771"/>
    </source>
</evidence>
<organism evidence="13 14">
    <name type="scientific">Phaedon cochleariae</name>
    <name type="common">Mustard beetle</name>
    <dbReference type="NCBI Taxonomy" id="80249"/>
    <lineage>
        <taxon>Eukaryota</taxon>
        <taxon>Metazoa</taxon>
        <taxon>Ecdysozoa</taxon>
        <taxon>Arthropoda</taxon>
        <taxon>Hexapoda</taxon>
        <taxon>Insecta</taxon>
        <taxon>Pterygota</taxon>
        <taxon>Neoptera</taxon>
        <taxon>Endopterygota</taxon>
        <taxon>Coleoptera</taxon>
        <taxon>Polyphaga</taxon>
        <taxon>Cucujiformia</taxon>
        <taxon>Chrysomeloidea</taxon>
        <taxon>Chrysomelidae</taxon>
        <taxon>Chrysomelinae</taxon>
        <taxon>Chrysomelini</taxon>
        <taxon>Phaedon</taxon>
    </lineage>
</organism>
<sequence>MSVLLNSNNDCMLFQKYCEEAIGDLTAELVGQFEAANDEQSRIQLLYSSTLKLPVILKQKNGKDLNEAQEQKTKGNAYFARKDYSNALKAYNTGIVKCPQDSGESRELLAILVSNRSATYFEQKEYKKVFNDIDYLLEVGSYPTHLKYKIWLRKAKCYDALQNERLASEFYNEAVKSLKNSKLDEATIESKLKEIEKAKNSENQAVVTRNDLVPAFIVDNFVGGKEYMAASPKITFEQDSYQGRYAIAIEDIDTGTIIVEENPHSSVLDFNHSLTNCHQCFVAVDQPIACSTCANVVFCSTICERLAKKNFHRVECPILECLLLSGASVNCCLAIRIISQRNYSYFGDKKHKLEDYLDDKCEKSVIKKKTYRFDDYDNVFFLCRNECSRKKEELLHYTCMAIFLLRLLKFGNYFPFETEDGTLRKEEIYIGSLILRHLQFLQFNAHEVSELKNLDEAINVKGLMTKYENATIGAGLYPTLALFNHSCDPSIVRYNMKNKMIVRSIKPIKAGDIIYENYGPLYMSMPKEKRQEILKSNYWFECLCTPCTEIWPMFDEMRDNELRIACRNERCPYVFVVRQDDDPFLTCEYCHSVTTIFPHLKGLMVLDEILPEAENLFSDGQFDNAMKKFIKGLDILFKYTKPPHPEIIKVQQRIRICMIHSGNKACDYKIDL</sequence>
<keyword evidence="1" id="KW-0489">Methyltransferase</keyword>
<keyword evidence="14" id="KW-1185">Reference proteome</keyword>
<keyword evidence="4" id="KW-0479">Metal-binding</keyword>
<dbReference type="Pfam" id="PF01753">
    <property type="entry name" value="zf-MYND"/>
    <property type="match status" value="1"/>
</dbReference>
<dbReference type="Pfam" id="PF00856">
    <property type="entry name" value="SET"/>
    <property type="match status" value="1"/>
</dbReference>
<dbReference type="GO" id="GO:0005634">
    <property type="term" value="C:nucleus"/>
    <property type="evidence" value="ECO:0007669"/>
    <property type="project" value="TreeGrafter"/>
</dbReference>
<evidence type="ECO:0000256" key="4">
    <source>
        <dbReference type="ARBA" id="ARBA00022723"/>
    </source>
</evidence>
<dbReference type="GO" id="GO:0008170">
    <property type="term" value="F:N-methyltransferase activity"/>
    <property type="evidence" value="ECO:0007669"/>
    <property type="project" value="UniProtKB-ARBA"/>
</dbReference>
<dbReference type="InterPro" id="IPR052097">
    <property type="entry name" value="SET-MYND_domain_protein"/>
</dbReference>
<feature type="domain" description="MYND-type" evidence="12">
    <location>
        <begin position="277"/>
        <end position="316"/>
    </location>
</feature>
<dbReference type="SMART" id="SM00028">
    <property type="entry name" value="TPR"/>
    <property type="match status" value="2"/>
</dbReference>
<keyword evidence="5 10" id="KW-0863">Zinc-finger</keyword>
<dbReference type="GO" id="GO:0032259">
    <property type="term" value="P:methylation"/>
    <property type="evidence" value="ECO:0007669"/>
    <property type="project" value="UniProtKB-KW"/>
</dbReference>
<dbReference type="SUPFAM" id="SSF82199">
    <property type="entry name" value="SET domain"/>
    <property type="match status" value="1"/>
</dbReference>